<dbReference type="AlphaFoldDB" id="A0A6B0RGV6"/>
<accession>A0A6B0RGV6</accession>
<reference evidence="2" key="1">
    <citation type="submission" date="2019-10" db="EMBL/GenBank/DDBJ databases">
        <title>The sequence and de novo assembly of the wild yak genome.</title>
        <authorList>
            <person name="Liu Y."/>
        </authorList>
    </citation>
    <scope>NUCLEOTIDE SEQUENCE [LARGE SCALE GENOMIC DNA]</scope>
    <source>
        <strain evidence="2">WY2019</strain>
    </source>
</reference>
<organism evidence="2 3">
    <name type="scientific">Bos mutus</name>
    <name type="common">wild yak</name>
    <dbReference type="NCBI Taxonomy" id="72004"/>
    <lineage>
        <taxon>Eukaryota</taxon>
        <taxon>Metazoa</taxon>
        <taxon>Chordata</taxon>
        <taxon>Craniata</taxon>
        <taxon>Vertebrata</taxon>
        <taxon>Euteleostomi</taxon>
        <taxon>Mammalia</taxon>
        <taxon>Eutheria</taxon>
        <taxon>Laurasiatheria</taxon>
        <taxon>Artiodactyla</taxon>
        <taxon>Ruminantia</taxon>
        <taxon>Pecora</taxon>
        <taxon>Bovidae</taxon>
        <taxon>Bovinae</taxon>
        <taxon>Bos</taxon>
    </lineage>
</organism>
<keyword evidence="1" id="KW-0472">Membrane</keyword>
<name>A0A6B0RGV6_9CETA</name>
<sequence>MKRNCSFRVLKYPLNLKFYDSDETITLPENKIHTWLRSQQFLASATGCPGRQNTSGPCSWRIQPKTRQEFAAQTKVVTSKRALFISMFIYIESAFLTVVNACRFSKRDDNEKARCYEIGKKTRPNITPAFIHERCWRELNSVNPHLSSSGRPPQVILCFGLAVTVLSAAASICH</sequence>
<gene>
    <name evidence="2" type="ORF">E5288_WYG015872</name>
</gene>
<evidence type="ECO:0000313" key="2">
    <source>
        <dbReference type="EMBL" id="MXQ89270.1"/>
    </source>
</evidence>
<keyword evidence="1" id="KW-1133">Transmembrane helix</keyword>
<dbReference type="Proteomes" id="UP000322234">
    <property type="component" value="Unassembled WGS sequence"/>
</dbReference>
<keyword evidence="3" id="KW-1185">Reference proteome</keyword>
<comment type="caution">
    <text evidence="2">The sequence shown here is derived from an EMBL/GenBank/DDBJ whole genome shotgun (WGS) entry which is preliminary data.</text>
</comment>
<proteinExistence type="predicted"/>
<evidence type="ECO:0000313" key="3">
    <source>
        <dbReference type="Proteomes" id="UP000322234"/>
    </source>
</evidence>
<keyword evidence="1" id="KW-0812">Transmembrane</keyword>
<feature type="transmembrane region" description="Helical" evidence="1">
    <location>
        <begin position="82"/>
        <end position="101"/>
    </location>
</feature>
<evidence type="ECO:0000256" key="1">
    <source>
        <dbReference type="SAM" id="Phobius"/>
    </source>
</evidence>
<dbReference type="EMBL" id="VBQZ03000054">
    <property type="protein sequence ID" value="MXQ89270.1"/>
    <property type="molecule type" value="Genomic_DNA"/>
</dbReference>
<feature type="transmembrane region" description="Helical" evidence="1">
    <location>
        <begin position="154"/>
        <end position="173"/>
    </location>
</feature>
<protein>
    <submittedName>
        <fullName evidence="2">Uncharacterized protein</fullName>
    </submittedName>
</protein>